<accession>A0AC61L245</accession>
<protein>
    <submittedName>
        <fullName evidence="1">Uncharacterized protein</fullName>
    </submittedName>
</protein>
<gene>
    <name evidence="1" type="ORF">C4B59_08565</name>
</gene>
<evidence type="ECO:0000313" key="1">
    <source>
        <dbReference type="EMBL" id="PXF60567.1"/>
    </source>
</evidence>
<evidence type="ECO:0000313" key="2">
    <source>
        <dbReference type="Proteomes" id="UP000248329"/>
    </source>
</evidence>
<proteinExistence type="predicted"/>
<sequence length="248" mass="28159">MKAFINRNLFTQTSLDSGSLTMLGAVIHNFSEPGEYHGTVLRGRDEVGNFHLTVDKDYPEMQVNIDLAAIDQPDSEHRESELKKRLVVNPKGYAVFHVSHGAGGYAVRVSRLDGKSKDEPFDSRELKEGDMFAATLIRPGIYSVVNANNKVRGEIVVAYSKIKKMPSYRPSDPLSIRCTKKALELDKTEIERTKKVLEPGKIEIEPAQGQVYHFETTSRIRIEFQKPDDGFEHTRPPVIDRWRKSMTR</sequence>
<dbReference type="Proteomes" id="UP000248329">
    <property type="component" value="Unassembled WGS sequence"/>
</dbReference>
<reference evidence="1" key="1">
    <citation type="submission" date="2018-01" db="EMBL/GenBank/DDBJ databases">
        <authorList>
            <person name="Krukenberg V."/>
        </authorList>
    </citation>
    <scope>NUCLEOTIDE SEQUENCE</scope>
    <source>
        <strain evidence="1">E20ANME2</strain>
    </source>
</reference>
<organism evidence="1 2">
    <name type="scientific">Candidatus Methanogaster sp</name>
    <dbReference type="NCBI Taxonomy" id="3386292"/>
    <lineage>
        <taxon>Archaea</taxon>
        <taxon>Methanobacteriati</taxon>
        <taxon>Methanobacteriota</taxon>
        <taxon>Stenosarchaea group</taxon>
        <taxon>Methanomicrobia</taxon>
        <taxon>Methanosarcinales</taxon>
        <taxon>ANME-2 cluster</taxon>
        <taxon>Candidatus Methanogasteraceae</taxon>
        <taxon>Candidatus Methanogaster</taxon>
    </lineage>
</organism>
<name>A0AC61L245_9EURY</name>
<comment type="caution">
    <text evidence="1">The sequence shown here is derived from an EMBL/GenBank/DDBJ whole genome shotgun (WGS) entry which is preliminary data.</text>
</comment>
<dbReference type="EMBL" id="PQXF01000014">
    <property type="protein sequence ID" value="PXF60567.1"/>
    <property type="molecule type" value="Genomic_DNA"/>
</dbReference>